<evidence type="ECO:0000313" key="2">
    <source>
        <dbReference type="EMBL" id="MBP2350998.1"/>
    </source>
</evidence>
<dbReference type="Gene3D" id="1.20.1290.10">
    <property type="entry name" value="AhpD-like"/>
    <property type="match status" value="1"/>
</dbReference>
<reference evidence="2 3" key="1">
    <citation type="submission" date="2021-03" db="EMBL/GenBank/DDBJ databases">
        <title>Sequencing the genomes of 1000 actinobacteria strains.</title>
        <authorList>
            <person name="Klenk H.-P."/>
        </authorList>
    </citation>
    <scope>NUCLEOTIDE SEQUENCE [LARGE SCALE GENOMIC DNA]</scope>
    <source>
        <strain evidence="2 3">DSM 18824</strain>
    </source>
</reference>
<dbReference type="EMBL" id="JAGINT010000001">
    <property type="protein sequence ID" value="MBP2350998.1"/>
    <property type="molecule type" value="Genomic_DNA"/>
</dbReference>
<evidence type="ECO:0000259" key="1">
    <source>
        <dbReference type="Pfam" id="PF02627"/>
    </source>
</evidence>
<dbReference type="InterPro" id="IPR003779">
    <property type="entry name" value="CMD-like"/>
</dbReference>
<organism evidence="2 3">
    <name type="scientific">Kribbella aluminosa</name>
    <dbReference type="NCBI Taxonomy" id="416017"/>
    <lineage>
        <taxon>Bacteria</taxon>
        <taxon>Bacillati</taxon>
        <taxon>Actinomycetota</taxon>
        <taxon>Actinomycetes</taxon>
        <taxon>Propionibacteriales</taxon>
        <taxon>Kribbellaceae</taxon>
        <taxon>Kribbella</taxon>
    </lineage>
</organism>
<protein>
    <submittedName>
        <fullName evidence="2">AhpD family alkylhydroperoxidase</fullName>
    </submittedName>
</protein>
<evidence type="ECO:0000313" key="3">
    <source>
        <dbReference type="Proteomes" id="UP000755585"/>
    </source>
</evidence>
<dbReference type="PANTHER" id="PTHR34846:SF10">
    <property type="entry name" value="CYTOPLASMIC PROTEIN"/>
    <property type="match status" value="1"/>
</dbReference>
<feature type="domain" description="Carboxymuconolactone decarboxylase-like" evidence="1">
    <location>
        <begin position="21"/>
        <end position="103"/>
    </location>
</feature>
<sequence>MSTTTQSTFRRRRVKLATLVPDFYKALIELDKVSDNGLDPKLAHLVRIRASQLNGCAYCTDMHSLDLLQFGEEQQQRIALLPVWREAQKFYTEQEKAALQLTEAITLISVDHVPDDVYEVAAQAFDEQDLAQLIALIITINMWTRVGVTGKMEPGHYKP</sequence>
<dbReference type="Pfam" id="PF02627">
    <property type="entry name" value="CMD"/>
    <property type="match status" value="1"/>
</dbReference>
<accession>A0ABS4UHA5</accession>
<dbReference type="Proteomes" id="UP000755585">
    <property type="component" value="Unassembled WGS sequence"/>
</dbReference>
<dbReference type="RefSeq" id="WP_209693968.1">
    <property type="nucleotide sequence ID" value="NZ_BAAAVU010000026.1"/>
</dbReference>
<keyword evidence="3" id="KW-1185">Reference proteome</keyword>
<proteinExistence type="predicted"/>
<dbReference type="NCBIfam" id="TIGR00778">
    <property type="entry name" value="ahpD_dom"/>
    <property type="match status" value="1"/>
</dbReference>
<dbReference type="PANTHER" id="PTHR34846">
    <property type="entry name" value="4-CARBOXYMUCONOLACTONE DECARBOXYLASE FAMILY PROTEIN (AFU_ORTHOLOGUE AFUA_6G11590)"/>
    <property type="match status" value="1"/>
</dbReference>
<comment type="caution">
    <text evidence="2">The sequence shown here is derived from an EMBL/GenBank/DDBJ whole genome shotgun (WGS) entry which is preliminary data.</text>
</comment>
<dbReference type="SUPFAM" id="SSF69118">
    <property type="entry name" value="AhpD-like"/>
    <property type="match status" value="1"/>
</dbReference>
<gene>
    <name evidence="2" type="ORF">JOF29_002081</name>
</gene>
<dbReference type="InterPro" id="IPR004675">
    <property type="entry name" value="AhpD_core"/>
</dbReference>
<dbReference type="InterPro" id="IPR029032">
    <property type="entry name" value="AhpD-like"/>
</dbReference>
<name>A0ABS4UHA5_9ACTN</name>